<proteinExistence type="predicted"/>
<sequence length="50" mass="4958">MTARLLVTFAVLAAAANASDASQCAAIKTCYLGGDQSAPCVIAEGGCPRV</sequence>
<protein>
    <submittedName>
        <fullName evidence="2">Uncharacterized protein</fullName>
    </submittedName>
</protein>
<dbReference type="EMBL" id="QXFU01000777">
    <property type="protein sequence ID" value="KAE9020967.1"/>
    <property type="molecule type" value="Genomic_DNA"/>
</dbReference>
<feature type="signal peptide" evidence="1">
    <location>
        <begin position="1"/>
        <end position="21"/>
    </location>
</feature>
<feature type="chain" id="PRO_5036379902" evidence="1">
    <location>
        <begin position="22"/>
        <end position="50"/>
    </location>
</feature>
<organism evidence="2 5">
    <name type="scientific">Phytophthora rubi</name>
    <dbReference type="NCBI Taxonomy" id="129364"/>
    <lineage>
        <taxon>Eukaryota</taxon>
        <taxon>Sar</taxon>
        <taxon>Stramenopiles</taxon>
        <taxon>Oomycota</taxon>
        <taxon>Peronosporomycetes</taxon>
        <taxon>Peronosporales</taxon>
        <taxon>Peronosporaceae</taxon>
        <taxon>Phytophthora</taxon>
    </lineage>
</organism>
<evidence type="ECO:0000313" key="3">
    <source>
        <dbReference type="EMBL" id="KAE9020967.1"/>
    </source>
</evidence>
<dbReference type="Proteomes" id="UP000435112">
    <property type="component" value="Unassembled WGS sequence"/>
</dbReference>
<accession>A0A6A3JXQ7</accession>
<evidence type="ECO:0000256" key="1">
    <source>
        <dbReference type="SAM" id="SignalP"/>
    </source>
</evidence>
<evidence type="ECO:0000313" key="7">
    <source>
        <dbReference type="Proteomes" id="UP000435112"/>
    </source>
</evidence>
<dbReference type="Proteomes" id="UP000429607">
    <property type="component" value="Unassembled WGS sequence"/>
</dbReference>
<reference evidence="5 7" key="1">
    <citation type="submission" date="2018-09" db="EMBL/GenBank/DDBJ databases">
        <title>Genomic investigation of the strawberry pathogen Phytophthora fragariae indicates pathogenicity is determined by transcriptional variation in three key races.</title>
        <authorList>
            <person name="Adams T.M."/>
            <person name="Armitage A.D."/>
            <person name="Sobczyk M.K."/>
            <person name="Bates H.J."/>
            <person name="Dunwell J.M."/>
            <person name="Nellist C.F."/>
            <person name="Harrison R.J."/>
        </authorList>
    </citation>
    <scope>NUCLEOTIDE SEQUENCE [LARGE SCALE GENOMIC DNA]</scope>
    <source>
        <strain evidence="2 5">SCRP249</strain>
        <strain evidence="3 7">SCRP324</strain>
        <strain evidence="4 6">SCRP333</strain>
    </source>
</reference>
<dbReference type="Proteomes" id="UP000434957">
    <property type="component" value="Unassembled WGS sequence"/>
</dbReference>
<keyword evidence="1" id="KW-0732">Signal</keyword>
<comment type="caution">
    <text evidence="2">The sequence shown here is derived from an EMBL/GenBank/DDBJ whole genome shotgun (WGS) entry which is preliminary data.</text>
</comment>
<dbReference type="EMBL" id="QXFV01001701">
    <property type="protein sequence ID" value="KAE9000096.1"/>
    <property type="molecule type" value="Genomic_DNA"/>
</dbReference>
<evidence type="ECO:0000313" key="2">
    <source>
        <dbReference type="EMBL" id="KAE9000096.1"/>
    </source>
</evidence>
<keyword evidence="6" id="KW-1185">Reference proteome</keyword>
<evidence type="ECO:0000313" key="6">
    <source>
        <dbReference type="Proteomes" id="UP000434957"/>
    </source>
</evidence>
<evidence type="ECO:0000313" key="4">
    <source>
        <dbReference type="EMBL" id="KAE9311451.1"/>
    </source>
</evidence>
<name>A0A6A3JXQ7_9STRA</name>
<dbReference type="AlphaFoldDB" id="A0A6A3JXQ7"/>
<gene>
    <name evidence="2" type="ORF">PR001_g18880</name>
    <name evidence="3" type="ORF">PR002_g12392</name>
    <name evidence="4" type="ORF">PR003_g20017</name>
</gene>
<dbReference type="EMBL" id="QXFT01001738">
    <property type="protein sequence ID" value="KAE9311451.1"/>
    <property type="molecule type" value="Genomic_DNA"/>
</dbReference>
<evidence type="ECO:0000313" key="5">
    <source>
        <dbReference type="Proteomes" id="UP000429607"/>
    </source>
</evidence>